<dbReference type="SUPFAM" id="SSF50151">
    <property type="entry name" value="SacY-like RNA-binding domain"/>
    <property type="match status" value="1"/>
</dbReference>
<dbReference type="Pfam" id="PF00874">
    <property type="entry name" value="PRD"/>
    <property type="match status" value="2"/>
</dbReference>
<proteinExistence type="predicted"/>
<organism evidence="3 4">
    <name type="scientific">Breznakia pachnodae</name>
    <dbReference type="NCBI Taxonomy" id="265178"/>
    <lineage>
        <taxon>Bacteria</taxon>
        <taxon>Bacillati</taxon>
        <taxon>Bacillota</taxon>
        <taxon>Erysipelotrichia</taxon>
        <taxon>Erysipelotrichales</taxon>
        <taxon>Erysipelotrichaceae</taxon>
        <taxon>Breznakia</taxon>
    </lineage>
</organism>
<comment type="caution">
    <text evidence="3">The sequence shown here is derived from an EMBL/GenBank/DDBJ whole genome shotgun (WGS) entry which is preliminary data.</text>
</comment>
<evidence type="ECO:0000256" key="1">
    <source>
        <dbReference type="ARBA" id="ARBA00022737"/>
    </source>
</evidence>
<dbReference type="Proteomes" id="UP001230220">
    <property type="component" value="Unassembled WGS sequence"/>
</dbReference>
<dbReference type="PROSITE" id="PS51372">
    <property type="entry name" value="PRD_2"/>
    <property type="match status" value="2"/>
</dbReference>
<accession>A0ABU0E4I6</accession>
<protein>
    <submittedName>
        <fullName evidence="3">Beta-glucoside operon transcriptional antiterminator</fullName>
    </submittedName>
</protein>
<dbReference type="InterPro" id="IPR004341">
    <property type="entry name" value="CAT_RNA-bd_dom"/>
</dbReference>
<dbReference type="PANTHER" id="PTHR30185:SF15">
    <property type="entry name" value="CRYPTIC BETA-GLUCOSIDE BGL OPERON ANTITERMINATOR"/>
    <property type="match status" value="1"/>
</dbReference>
<reference evidence="3 4" key="1">
    <citation type="submission" date="2023-07" db="EMBL/GenBank/DDBJ databases">
        <title>Genomic Encyclopedia of Type Strains, Phase IV (KMG-IV): sequencing the most valuable type-strain genomes for metagenomic binning, comparative biology and taxonomic classification.</title>
        <authorList>
            <person name="Goeker M."/>
        </authorList>
    </citation>
    <scope>NUCLEOTIDE SEQUENCE [LARGE SCALE GENOMIC DNA]</scope>
    <source>
        <strain evidence="3 4">DSM 16784</strain>
    </source>
</reference>
<keyword evidence="1" id="KW-0677">Repeat</keyword>
<dbReference type="EMBL" id="JAUSUR010000004">
    <property type="protein sequence ID" value="MDQ0361817.1"/>
    <property type="molecule type" value="Genomic_DNA"/>
</dbReference>
<evidence type="ECO:0000259" key="2">
    <source>
        <dbReference type="PROSITE" id="PS51372"/>
    </source>
</evidence>
<dbReference type="SMART" id="SM01061">
    <property type="entry name" value="CAT_RBD"/>
    <property type="match status" value="1"/>
</dbReference>
<keyword evidence="4" id="KW-1185">Reference proteome</keyword>
<dbReference type="InterPro" id="IPR036650">
    <property type="entry name" value="CAT_RNA-bd_dom_sf"/>
</dbReference>
<evidence type="ECO:0000313" key="3">
    <source>
        <dbReference type="EMBL" id="MDQ0361817.1"/>
    </source>
</evidence>
<dbReference type="InterPro" id="IPR036634">
    <property type="entry name" value="PRD_sf"/>
</dbReference>
<sequence length="277" mass="32283">MIIKRVLNNNAVMCLDEHDNEIIIKGKGIAFQKKSGDVVDKDKIETVFRSQNIEIIHRYQEVLTSVPNDIIEVSEQVIDVIKENVDKDLSDKIYVTLTDHIHNLIERISMGIAFDHGLLWDVKRLYKEEYQAGLKAVEIIRKRFDVKIDDDEASFIALHIVNAQINNTEVKDIVATTRMIEDVYTIVESDFNLELDKDSLDYTRFLMHLRIFFERILNKSNLKAEGNQELLNTLKEQYPQQYDTVLKILKYVSTMYKESLDGEILFLLVHVVKLTNH</sequence>
<dbReference type="Pfam" id="PF03123">
    <property type="entry name" value="CAT_RBD"/>
    <property type="match status" value="1"/>
</dbReference>
<dbReference type="InterPro" id="IPR050661">
    <property type="entry name" value="BglG_antiterminators"/>
</dbReference>
<evidence type="ECO:0000313" key="4">
    <source>
        <dbReference type="Proteomes" id="UP001230220"/>
    </source>
</evidence>
<dbReference type="RefSeq" id="WP_307408874.1">
    <property type="nucleotide sequence ID" value="NZ_JAUSUR010000004.1"/>
</dbReference>
<feature type="domain" description="PRD" evidence="2">
    <location>
        <begin position="171"/>
        <end position="277"/>
    </location>
</feature>
<dbReference type="Gene3D" id="1.10.1790.10">
    <property type="entry name" value="PRD domain"/>
    <property type="match status" value="2"/>
</dbReference>
<gene>
    <name evidence="3" type="ORF">J2S15_002567</name>
</gene>
<name>A0ABU0E4I6_9FIRM</name>
<dbReference type="InterPro" id="IPR011608">
    <property type="entry name" value="PRD"/>
</dbReference>
<dbReference type="Gene3D" id="2.30.24.10">
    <property type="entry name" value="CAT RNA-binding domain"/>
    <property type="match status" value="1"/>
</dbReference>
<dbReference type="PANTHER" id="PTHR30185">
    <property type="entry name" value="CRYPTIC BETA-GLUCOSIDE BGL OPERON ANTITERMINATOR"/>
    <property type="match status" value="1"/>
</dbReference>
<dbReference type="SUPFAM" id="SSF63520">
    <property type="entry name" value="PTS-regulatory domain, PRD"/>
    <property type="match status" value="2"/>
</dbReference>
<feature type="domain" description="PRD" evidence="2">
    <location>
        <begin position="65"/>
        <end position="170"/>
    </location>
</feature>